<name>A0A1H9C4Y7_9PSEU</name>
<dbReference type="OrthoDB" id="3697954at2"/>
<reference evidence="3" key="1">
    <citation type="submission" date="2016-10" db="EMBL/GenBank/DDBJ databases">
        <authorList>
            <person name="Varghese N."/>
            <person name="Submissions S."/>
        </authorList>
    </citation>
    <scope>NUCLEOTIDE SEQUENCE [LARGE SCALE GENOMIC DNA]</scope>
    <source>
        <strain evidence="3">CGMCC 4.578</strain>
    </source>
</reference>
<accession>A0A1H9C4Y7</accession>
<feature type="signal peptide" evidence="1">
    <location>
        <begin position="1"/>
        <end position="26"/>
    </location>
</feature>
<evidence type="ECO:0000256" key="1">
    <source>
        <dbReference type="SAM" id="SignalP"/>
    </source>
</evidence>
<dbReference type="AlphaFoldDB" id="A0A1H9C4Y7"/>
<feature type="chain" id="PRO_5011594140" description="SH3 domain-containing protein" evidence="1">
    <location>
        <begin position="27"/>
        <end position="149"/>
    </location>
</feature>
<evidence type="ECO:0000313" key="2">
    <source>
        <dbReference type="EMBL" id="SEP96041.1"/>
    </source>
</evidence>
<evidence type="ECO:0008006" key="4">
    <source>
        <dbReference type="Google" id="ProtNLM"/>
    </source>
</evidence>
<sequence length="149" mass="15497">MKISSAVAAVLFAASTSLALAGTASAADEKPLPVTTGAADTDQSSVGIMACTGHSHTNRDSRTGRLFDGSNVNIRRGPHTSCTSDGQGQLTHNVDYHCYAVGDSVTRNGITYTTWTYLRDTTTGVQGWVSDSLLDLNPSGATRGSLQAC</sequence>
<protein>
    <recommendedName>
        <fullName evidence="4">SH3 domain-containing protein</fullName>
    </recommendedName>
</protein>
<dbReference type="EMBL" id="FOFT01000001">
    <property type="protein sequence ID" value="SEP96041.1"/>
    <property type="molecule type" value="Genomic_DNA"/>
</dbReference>
<keyword evidence="1" id="KW-0732">Signal</keyword>
<dbReference type="RefSeq" id="WP_090063088.1">
    <property type="nucleotide sequence ID" value="NZ_FOFT01000001.1"/>
</dbReference>
<dbReference type="Proteomes" id="UP000199028">
    <property type="component" value="Unassembled WGS sequence"/>
</dbReference>
<proteinExistence type="predicted"/>
<evidence type="ECO:0000313" key="3">
    <source>
        <dbReference type="Proteomes" id="UP000199028"/>
    </source>
</evidence>
<gene>
    <name evidence="2" type="ORF">SAMN05216195_101682</name>
</gene>
<organism evidence="2 3">
    <name type="scientific">Lentzea flaviverrucosa</name>
    <dbReference type="NCBI Taxonomy" id="200379"/>
    <lineage>
        <taxon>Bacteria</taxon>
        <taxon>Bacillati</taxon>
        <taxon>Actinomycetota</taxon>
        <taxon>Actinomycetes</taxon>
        <taxon>Pseudonocardiales</taxon>
        <taxon>Pseudonocardiaceae</taxon>
        <taxon>Lentzea</taxon>
    </lineage>
</organism>
<keyword evidence="3" id="KW-1185">Reference proteome</keyword>